<dbReference type="eggNOG" id="arCOG00078">
    <property type="taxonomic scope" value="Archaea"/>
</dbReference>
<keyword evidence="4 7" id="KW-0808">Transferase</keyword>
<dbReference type="HAMAP" id="MF_00351">
    <property type="entry name" value="RNA_methyltransf_FlpA"/>
    <property type="match status" value="1"/>
</dbReference>
<dbReference type="GO" id="GO:0000494">
    <property type="term" value="P:box C/D sno(s)RNA 3'-end processing"/>
    <property type="evidence" value="ECO:0007669"/>
    <property type="project" value="TreeGrafter"/>
</dbReference>
<dbReference type="InterPro" id="IPR029063">
    <property type="entry name" value="SAM-dependent_MTases_sf"/>
</dbReference>
<dbReference type="KEGG" id="abi:Aboo_0150"/>
<evidence type="ECO:0000256" key="2">
    <source>
        <dbReference type="ARBA" id="ARBA00022552"/>
    </source>
</evidence>
<keyword evidence="2 7" id="KW-0698">rRNA processing</keyword>
<dbReference type="SMART" id="SM01206">
    <property type="entry name" value="Fibrillarin"/>
    <property type="match status" value="1"/>
</dbReference>
<proteinExistence type="inferred from homology"/>
<dbReference type="RefSeq" id="WP_008085105.1">
    <property type="nucleotide sequence ID" value="NC_013926.1"/>
</dbReference>
<feature type="binding site" evidence="7">
    <location>
        <begin position="117"/>
        <end position="118"/>
    </location>
    <ligand>
        <name>S-adenosyl-L-methionine</name>
        <dbReference type="ChEBI" id="CHEBI:59789"/>
    </ligand>
</feature>
<name>B5IEU0_ACIB4</name>
<comment type="subunit">
    <text evidence="7">Interacts with nop5. Component of box C/D small ribonucleoprotein (sRNP) particles that contain rpl7ae, FlpA and nop5, plus a guide RNA.</text>
</comment>
<gene>
    <name evidence="7" type="primary">flpA</name>
    <name evidence="8" type="ordered locus">Aboo_0150</name>
</gene>
<evidence type="ECO:0000256" key="3">
    <source>
        <dbReference type="ARBA" id="ARBA00022603"/>
    </source>
</evidence>
<dbReference type="PRINTS" id="PR00052">
    <property type="entry name" value="FIBRILLARIN"/>
</dbReference>
<dbReference type="STRING" id="439481.Aboo_0150"/>
<organism evidence="8 9">
    <name type="scientific">Aciduliprofundum boonei (strain DSM 19572 / T469)</name>
    <dbReference type="NCBI Taxonomy" id="439481"/>
    <lineage>
        <taxon>Archaea</taxon>
        <taxon>Methanobacteriati</taxon>
        <taxon>Thermoplasmatota</taxon>
        <taxon>DHVE2 group</taxon>
        <taxon>Candidatus Aciduliprofundum</taxon>
    </lineage>
</organism>
<dbReference type="NCBIfam" id="NF003276">
    <property type="entry name" value="PRK04266.1-2"/>
    <property type="match status" value="1"/>
</dbReference>
<dbReference type="EMBL" id="CP001941">
    <property type="protein sequence ID" value="ADD07962.1"/>
    <property type="molecule type" value="Genomic_DNA"/>
</dbReference>
<dbReference type="SUPFAM" id="SSF53335">
    <property type="entry name" value="S-adenosyl-L-methionine-dependent methyltransferases"/>
    <property type="match status" value="1"/>
</dbReference>
<protein>
    <recommendedName>
        <fullName evidence="7">Fibrillarin-like rRNA/tRNA 2'-O-methyltransferase</fullName>
        <ecNumber evidence="7">2.1.1.-</ecNumber>
    </recommendedName>
</protein>
<comment type="similarity">
    <text evidence="1 7">Belongs to the methyltransferase superfamily. Fibrillarin family.</text>
</comment>
<dbReference type="Pfam" id="PF01269">
    <property type="entry name" value="Fibrillarin"/>
    <property type="match status" value="1"/>
</dbReference>
<evidence type="ECO:0000256" key="7">
    <source>
        <dbReference type="HAMAP-Rule" id="MF_00351"/>
    </source>
</evidence>
<dbReference type="Proteomes" id="UP000001400">
    <property type="component" value="Chromosome"/>
</dbReference>
<evidence type="ECO:0000256" key="4">
    <source>
        <dbReference type="ARBA" id="ARBA00022679"/>
    </source>
</evidence>
<evidence type="ECO:0000256" key="6">
    <source>
        <dbReference type="ARBA" id="ARBA00022884"/>
    </source>
</evidence>
<dbReference type="EC" id="2.1.1.-" evidence="7"/>
<reference evidence="8" key="1">
    <citation type="submission" date="2010-02" db="EMBL/GenBank/DDBJ databases">
        <title>Complete sequence of Aciduliprofundum boonei T469.</title>
        <authorList>
            <consortium name="US DOE Joint Genome Institute"/>
            <person name="Lucas S."/>
            <person name="Copeland A."/>
            <person name="Lapidus A."/>
            <person name="Cheng J.-F."/>
            <person name="Bruce D."/>
            <person name="Goodwin L."/>
            <person name="Pitluck S."/>
            <person name="Saunders E."/>
            <person name="Detter J.C."/>
            <person name="Han C."/>
            <person name="Tapia R."/>
            <person name="Land M."/>
            <person name="Hauser L."/>
            <person name="Kyrpides N."/>
            <person name="Mikhailova N."/>
            <person name="Flores G."/>
            <person name="Reysenbach A.-L."/>
            <person name="Woyke T."/>
        </authorList>
    </citation>
    <scope>NUCLEOTIDE SEQUENCE</scope>
    <source>
        <strain evidence="8">T469</strain>
    </source>
</reference>
<dbReference type="PANTHER" id="PTHR10335">
    <property type="entry name" value="RRNA 2-O-METHYLTRANSFERASE FIBRILLARIN"/>
    <property type="match status" value="1"/>
</dbReference>
<dbReference type="OrthoDB" id="6244at2157"/>
<keyword evidence="6 7" id="KW-0694">RNA-binding</keyword>
<keyword evidence="9" id="KW-1185">Reference proteome</keyword>
<keyword evidence="5 7" id="KW-0819">tRNA processing</keyword>
<feature type="binding site" evidence="7">
    <location>
        <begin position="92"/>
        <end position="93"/>
    </location>
    <ligand>
        <name>S-adenosyl-L-methionine</name>
        <dbReference type="ChEBI" id="CHEBI:59789"/>
    </ligand>
</feature>
<evidence type="ECO:0000313" key="9">
    <source>
        <dbReference type="Proteomes" id="UP000001400"/>
    </source>
</evidence>
<dbReference type="GO" id="GO:0003723">
    <property type="term" value="F:RNA binding"/>
    <property type="evidence" value="ECO:0007669"/>
    <property type="project" value="UniProtKB-UniRule"/>
</dbReference>
<comment type="function">
    <text evidence="7">Involved in pre-rRNA and tRNA processing. Utilizes the methyl donor S-adenosyl-L-methionine to catalyze the site-specific 2'-hydroxyl methylation of ribose moieties in rRNA and tRNA. Site specificity is provided by a guide RNA that base pairs with the substrate. Methylation occurs at a characteristic distance from the sequence involved in base pairing with the guide RNA.</text>
</comment>
<dbReference type="PANTHER" id="PTHR10335:SF17">
    <property type="entry name" value="FIBRILLARIN"/>
    <property type="match status" value="1"/>
</dbReference>
<accession>B5IEU0</accession>
<dbReference type="InterPro" id="IPR000692">
    <property type="entry name" value="Fibrillarin"/>
</dbReference>
<feature type="binding site" evidence="7">
    <location>
        <begin position="76"/>
        <end position="77"/>
    </location>
    <ligand>
        <name>S-adenosyl-L-methionine</name>
        <dbReference type="ChEBI" id="CHEBI:59789"/>
    </ligand>
</feature>
<keyword evidence="3 7" id="KW-0489">Methyltransferase</keyword>
<evidence type="ECO:0000256" key="5">
    <source>
        <dbReference type="ARBA" id="ARBA00022694"/>
    </source>
</evidence>
<feature type="binding site" evidence="7">
    <location>
        <begin position="137"/>
        <end position="140"/>
    </location>
    <ligand>
        <name>S-adenosyl-L-methionine</name>
        <dbReference type="ChEBI" id="CHEBI:59789"/>
    </ligand>
</feature>
<dbReference type="GO" id="GO:0008033">
    <property type="term" value="P:tRNA processing"/>
    <property type="evidence" value="ECO:0007669"/>
    <property type="project" value="UniProtKB-UniRule"/>
</dbReference>
<dbReference type="GO" id="GO:0008649">
    <property type="term" value="F:rRNA methyltransferase activity"/>
    <property type="evidence" value="ECO:0007669"/>
    <property type="project" value="TreeGrafter"/>
</dbReference>
<dbReference type="GeneID" id="8827087"/>
<dbReference type="Gene3D" id="3.40.50.150">
    <property type="entry name" value="Vaccinia Virus protein VP39"/>
    <property type="match status" value="1"/>
</dbReference>
<sequence length="211" mass="24833">MRSSRYPGVYTDGKGFYTKSKFKESVYGERVLEIKGRFYRRWEPVRSKLSAAMHLHLENFHFKGSKILYLGASTGTTVSHLSDIAELVWAVEISPMSMQKLVHLGERRDNIVPILDDARYPEHYAIFVEKPNIIYQDVSQRDQVEIFLKNMEFYAPKFGYLMLKTRTIDVRKKPKEIMKEKARKIGELYSIEEIINISKYQKDHYAIVVRK</sequence>
<dbReference type="HOGENOM" id="CLU_059055_2_0_2"/>
<evidence type="ECO:0000313" key="8">
    <source>
        <dbReference type="EMBL" id="ADD07962.1"/>
    </source>
</evidence>
<evidence type="ECO:0000256" key="1">
    <source>
        <dbReference type="ARBA" id="ARBA00010632"/>
    </source>
</evidence>
<dbReference type="AlphaFoldDB" id="B5IEU0"/>
<dbReference type="GO" id="GO:1990259">
    <property type="term" value="F:histone H2AQ104 methyltransferase activity"/>
    <property type="evidence" value="ECO:0007669"/>
    <property type="project" value="TreeGrafter"/>
</dbReference>
<dbReference type="CDD" id="cd02440">
    <property type="entry name" value="AdoMet_MTases"/>
    <property type="match status" value="1"/>
</dbReference>